<dbReference type="AlphaFoldDB" id="W7M898"/>
<evidence type="ECO:0000313" key="1">
    <source>
        <dbReference type="EMBL" id="EWG47221.1"/>
    </source>
</evidence>
<dbReference type="GeneID" id="30072963"/>
<keyword evidence="2" id="KW-1185">Reference proteome</keyword>
<reference evidence="1 2" key="1">
    <citation type="journal article" date="2010" name="Nature">
        <title>Comparative genomics reveals mobile pathogenicity chromosomes in Fusarium.</title>
        <authorList>
            <person name="Ma L.J."/>
            <person name="van der Does H.C."/>
            <person name="Borkovich K.A."/>
            <person name="Coleman J.J."/>
            <person name="Daboussi M.J."/>
            <person name="Di Pietro A."/>
            <person name="Dufresne M."/>
            <person name="Freitag M."/>
            <person name="Grabherr M."/>
            <person name="Henrissat B."/>
            <person name="Houterman P.M."/>
            <person name="Kang S."/>
            <person name="Shim W.B."/>
            <person name="Woloshuk C."/>
            <person name="Xie X."/>
            <person name="Xu J.R."/>
            <person name="Antoniw J."/>
            <person name="Baker S.E."/>
            <person name="Bluhm B.H."/>
            <person name="Breakspear A."/>
            <person name="Brown D.W."/>
            <person name="Butchko R.A."/>
            <person name="Chapman S."/>
            <person name="Coulson R."/>
            <person name="Coutinho P.M."/>
            <person name="Danchin E.G."/>
            <person name="Diener A."/>
            <person name="Gale L.R."/>
            <person name="Gardiner D.M."/>
            <person name="Goff S."/>
            <person name="Hammond-Kosack K.E."/>
            <person name="Hilburn K."/>
            <person name="Hua-Van A."/>
            <person name="Jonkers W."/>
            <person name="Kazan K."/>
            <person name="Kodira C.D."/>
            <person name="Koehrsen M."/>
            <person name="Kumar L."/>
            <person name="Lee Y.H."/>
            <person name="Li L."/>
            <person name="Manners J.M."/>
            <person name="Miranda-Saavedra D."/>
            <person name="Mukherjee M."/>
            <person name="Park G."/>
            <person name="Park J."/>
            <person name="Park S.Y."/>
            <person name="Proctor R.H."/>
            <person name="Regev A."/>
            <person name="Ruiz-Roldan M.C."/>
            <person name="Sain D."/>
            <person name="Sakthikumar S."/>
            <person name="Sykes S."/>
            <person name="Schwartz D.C."/>
            <person name="Turgeon B.G."/>
            <person name="Wapinski I."/>
            <person name="Yoder O."/>
            <person name="Young S."/>
            <person name="Zeng Q."/>
            <person name="Zhou S."/>
            <person name="Galagan J."/>
            <person name="Cuomo C.A."/>
            <person name="Kistler H.C."/>
            <person name="Rep M."/>
        </authorList>
    </citation>
    <scope>NUCLEOTIDE SEQUENCE [LARGE SCALE GENOMIC DNA]</scope>
    <source>
        <strain evidence="2">M3125 / FGSC 7600</strain>
    </source>
</reference>
<dbReference type="EMBL" id="DS022250">
    <property type="protein sequence ID" value="EWG47221.1"/>
    <property type="molecule type" value="Genomic_DNA"/>
</dbReference>
<gene>
    <name evidence="1" type="ORF">FVEG_16087</name>
</gene>
<dbReference type="VEuPathDB" id="FungiDB:FVEG_16087"/>
<protein>
    <submittedName>
        <fullName evidence="1">Uncharacterized protein</fullName>
    </submittedName>
</protein>
<accession>W7M898</accession>
<organism evidence="1 2">
    <name type="scientific">Gibberella moniliformis (strain M3125 / FGSC 7600)</name>
    <name type="common">Maize ear and stalk rot fungus</name>
    <name type="synonym">Fusarium verticillioides</name>
    <dbReference type="NCBI Taxonomy" id="334819"/>
    <lineage>
        <taxon>Eukaryota</taxon>
        <taxon>Fungi</taxon>
        <taxon>Dikarya</taxon>
        <taxon>Ascomycota</taxon>
        <taxon>Pezizomycotina</taxon>
        <taxon>Sordariomycetes</taxon>
        <taxon>Hypocreomycetidae</taxon>
        <taxon>Hypocreales</taxon>
        <taxon>Nectriaceae</taxon>
        <taxon>Fusarium</taxon>
        <taxon>Fusarium fujikuroi species complex</taxon>
    </lineage>
</organism>
<dbReference type="KEGG" id="fvr:FVEG_16087"/>
<dbReference type="Proteomes" id="UP000009096">
    <property type="component" value="Chromosome 8"/>
</dbReference>
<name>W7M898_GIBM7</name>
<dbReference type="EMBL" id="CM000585">
    <property type="protein sequence ID" value="EWG47221.1"/>
    <property type="molecule type" value="Genomic_DNA"/>
</dbReference>
<sequence length="104" mass="10923">MEGMGQSLPPIKGFAADIESTLCMKCSEHMAARHLIVKIIARPSPGFFTVSMSRVSSSSFSASTLHLARGGSATSTGLTWLGLTGTRLLSDVYLASGGEQTKET</sequence>
<evidence type="ECO:0000313" key="2">
    <source>
        <dbReference type="Proteomes" id="UP000009096"/>
    </source>
</evidence>
<proteinExistence type="predicted"/>
<dbReference type="RefSeq" id="XP_018753412.1">
    <property type="nucleotide sequence ID" value="XM_018905328.1"/>
</dbReference>